<dbReference type="InterPro" id="IPR023313">
    <property type="entry name" value="UBQ-conjugating_AS"/>
</dbReference>
<dbReference type="SUPFAM" id="SSF54495">
    <property type="entry name" value="UBC-like"/>
    <property type="match status" value="1"/>
</dbReference>
<sequence>MSQIRQTTGVTTATTHYTSSRTSNSPSIRALQLEYSKLQKEPVEGFTVKLDDDSNLYKWHVGIFGPPDTLYEGGYFKADMEFPTTYPFAPPKVRFLTKMWHPNIYENGEVCISILHPPTEDPQSGEHPSERWNPAQNVRTILMSIISLLNEPNCSSPANVDASVMYRKYKEQKDGEYETIIRRQVNESKLIAEKEGVSIPKTLDDYVAPSRAGATGNRNGKKSIFSTSSHENDDDLGIDNDDDQMADMGEDDDDNYYNESD</sequence>
<evidence type="ECO:0000256" key="4">
    <source>
        <dbReference type="RuleBase" id="RU362109"/>
    </source>
</evidence>
<dbReference type="InterPro" id="IPR016135">
    <property type="entry name" value="UBQ-conjugating_enzyme/RWD"/>
</dbReference>
<evidence type="ECO:0000313" key="11">
    <source>
        <dbReference type="EMBL" id="CAF2248815.1"/>
    </source>
</evidence>
<reference evidence="11" key="1">
    <citation type="submission" date="2021-02" db="EMBL/GenBank/DDBJ databases">
        <authorList>
            <person name="Nowell W R."/>
        </authorList>
    </citation>
    <scope>NUCLEOTIDE SEQUENCE</scope>
</reference>
<feature type="region of interest" description="Disordered" evidence="5">
    <location>
        <begin position="210"/>
        <end position="261"/>
    </location>
</feature>
<evidence type="ECO:0000313" key="10">
    <source>
        <dbReference type="EMBL" id="CAF2103681.1"/>
    </source>
</evidence>
<evidence type="ECO:0000313" key="14">
    <source>
        <dbReference type="Proteomes" id="UP000663824"/>
    </source>
</evidence>
<keyword evidence="2 4" id="KW-0833">Ubl conjugation pathway</keyword>
<evidence type="ECO:0000256" key="1">
    <source>
        <dbReference type="ARBA" id="ARBA00022679"/>
    </source>
</evidence>
<dbReference type="Proteomes" id="UP000663887">
    <property type="component" value="Unassembled WGS sequence"/>
</dbReference>
<dbReference type="Proteomes" id="UP000663834">
    <property type="component" value="Unassembled WGS sequence"/>
</dbReference>
<keyword evidence="1" id="KW-0808">Transferase</keyword>
<organism evidence="11 14">
    <name type="scientific">Rotaria magnacalcarata</name>
    <dbReference type="NCBI Taxonomy" id="392030"/>
    <lineage>
        <taxon>Eukaryota</taxon>
        <taxon>Metazoa</taxon>
        <taxon>Spiralia</taxon>
        <taxon>Gnathifera</taxon>
        <taxon>Rotifera</taxon>
        <taxon>Eurotatoria</taxon>
        <taxon>Bdelloidea</taxon>
        <taxon>Philodinida</taxon>
        <taxon>Philodinidae</taxon>
        <taxon>Rotaria</taxon>
    </lineage>
</organism>
<name>A0A817A4S7_9BILA</name>
<feature type="domain" description="UBC core" evidence="6">
    <location>
        <begin position="26"/>
        <end position="190"/>
    </location>
</feature>
<dbReference type="EMBL" id="CAJNRE010021017">
    <property type="protein sequence ID" value="CAF2248815.1"/>
    <property type="molecule type" value="Genomic_DNA"/>
</dbReference>
<dbReference type="EMBL" id="CAJNOW010016158">
    <property type="protein sequence ID" value="CAF1648136.1"/>
    <property type="molecule type" value="Genomic_DNA"/>
</dbReference>
<evidence type="ECO:0000313" key="13">
    <source>
        <dbReference type="EMBL" id="CAF4036310.1"/>
    </source>
</evidence>
<feature type="compositionally biased region" description="Acidic residues" evidence="5">
    <location>
        <begin position="232"/>
        <end position="261"/>
    </location>
</feature>
<evidence type="ECO:0000256" key="5">
    <source>
        <dbReference type="SAM" id="MobiDB-lite"/>
    </source>
</evidence>
<comment type="similarity">
    <text evidence="4">Belongs to the ubiquitin-conjugating enzyme family.</text>
</comment>
<feature type="active site" description="Glycyl thioester intermediate" evidence="3">
    <location>
        <position position="111"/>
    </location>
</feature>
<dbReference type="PROSITE" id="PS50127">
    <property type="entry name" value="UBC_2"/>
    <property type="match status" value="1"/>
</dbReference>
<dbReference type="EMBL" id="CAJNOV010018948">
    <property type="protein sequence ID" value="CAF1626224.1"/>
    <property type="molecule type" value="Genomic_DNA"/>
</dbReference>
<dbReference type="Proteomes" id="UP000663856">
    <property type="component" value="Unassembled WGS sequence"/>
</dbReference>
<dbReference type="CDD" id="cd23803">
    <property type="entry name" value="UBCc_UBE2R"/>
    <property type="match status" value="1"/>
</dbReference>
<dbReference type="EMBL" id="CAJOBG010002924">
    <property type="protein sequence ID" value="CAF4036310.1"/>
    <property type="molecule type" value="Genomic_DNA"/>
</dbReference>
<comment type="caution">
    <text evidence="11">The sequence shown here is derived from an EMBL/GenBank/DDBJ whole genome shotgun (WGS) entry which is preliminary data.</text>
</comment>
<evidence type="ECO:0000259" key="6">
    <source>
        <dbReference type="PROSITE" id="PS50127"/>
    </source>
</evidence>
<dbReference type="EMBL" id="CAJOBF010000099">
    <property type="protein sequence ID" value="CAF3746327.1"/>
    <property type="molecule type" value="Genomic_DNA"/>
</dbReference>
<keyword evidence="4" id="KW-0067">ATP-binding</keyword>
<dbReference type="Gene3D" id="3.10.110.10">
    <property type="entry name" value="Ubiquitin Conjugating Enzyme"/>
    <property type="match status" value="1"/>
</dbReference>
<protein>
    <recommendedName>
        <fullName evidence="6">UBC core domain-containing protein</fullName>
    </recommendedName>
</protein>
<dbReference type="InterPro" id="IPR000608">
    <property type="entry name" value="UBC"/>
</dbReference>
<dbReference type="PANTHER" id="PTHR24067">
    <property type="entry name" value="UBIQUITIN-CONJUGATING ENZYME E2"/>
    <property type="match status" value="1"/>
</dbReference>
<dbReference type="Proteomes" id="UP000663842">
    <property type="component" value="Unassembled WGS sequence"/>
</dbReference>
<dbReference type="AlphaFoldDB" id="A0A817A4S7"/>
<evidence type="ECO:0000313" key="15">
    <source>
        <dbReference type="Proteomes" id="UP000663866"/>
    </source>
</evidence>
<dbReference type="GO" id="GO:0016740">
    <property type="term" value="F:transferase activity"/>
    <property type="evidence" value="ECO:0007669"/>
    <property type="project" value="UniProtKB-KW"/>
</dbReference>
<dbReference type="PROSITE" id="PS00183">
    <property type="entry name" value="UBC_1"/>
    <property type="match status" value="1"/>
</dbReference>
<dbReference type="OrthoDB" id="19692at2759"/>
<evidence type="ECO:0000256" key="3">
    <source>
        <dbReference type="PROSITE-ProRule" id="PRU10133"/>
    </source>
</evidence>
<dbReference type="Proteomes" id="UP000663866">
    <property type="component" value="Unassembled WGS sequence"/>
</dbReference>
<dbReference type="EMBL" id="CAJNRG010000425">
    <property type="protein sequence ID" value="CAF2000040.1"/>
    <property type="molecule type" value="Genomic_DNA"/>
</dbReference>
<dbReference type="InterPro" id="IPR050113">
    <property type="entry name" value="Ub_conjugating_enzyme"/>
</dbReference>
<gene>
    <name evidence="7" type="ORF">CJN711_LOCUS38718</name>
    <name evidence="8" type="ORF">KQP761_LOCUS29412</name>
    <name evidence="11" type="ORF">MBJ925_LOCUS37756</name>
    <name evidence="13" type="ORF">OVN521_LOCUS17112</name>
    <name evidence="12" type="ORF">UXM345_LOCUS1738</name>
    <name evidence="10" type="ORF">WKI299_LOCUS20707</name>
    <name evidence="9" type="ORF">XDN619_LOCUS3260</name>
</gene>
<evidence type="ECO:0000313" key="8">
    <source>
        <dbReference type="EMBL" id="CAF1648136.1"/>
    </source>
</evidence>
<dbReference type="Proteomes" id="UP000663855">
    <property type="component" value="Unassembled WGS sequence"/>
</dbReference>
<dbReference type="FunFam" id="3.10.110.10:FF:000051">
    <property type="entry name" value="ubiquitin-conjugating enzyme E2 R2-like"/>
    <property type="match status" value="1"/>
</dbReference>
<accession>A0A817A4S7</accession>
<dbReference type="GO" id="GO:0005524">
    <property type="term" value="F:ATP binding"/>
    <property type="evidence" value="ECO:0007669"/>
    <property type="project" value="UniProtKB-UniRule"/>
</dbReference>
<dbReference type="Proteomes" id="UP000663824">
    <property type="component" value="Unassembled WGS sequence"/>
</dbReference>
<dbReference type="SMART" id="SM00212">
    <property type="entry name" value="UBCc"/>
    <property type="match status" value="1"/>
</dbReference>
<evidence type="ECO:0000256" key="2">
    <source>
        <dbReference type="ARBA" id="ARBA00022786"/>
    </source>
</evidence>
<dbReference type="EMBL" id="CAJNRF010008714">
    <property type="protein sequence ID" value="CAF2103681.1"/>
    <property type="molecule type" value="Genomic_DNA"/>
</dbReference>
<keyword evidence="4" id="KW-0547">Nucleotide-binding</keyword>
<evidence type="ECO:0000313" key="12">
    <source>
        <dbReference type="EMBL" id="CAF3746327.1"/>
    </source>
</evidence>
<feature type="compositionally biased region" description="Low complexity" evidence="5">
    <location>
        <begin position="7"/>
        <end position="23"/>
    </location>
</feature>
<keyword evidence="15" id="KW-1185">Reference proteome</keyword>
<proteinExistence type="inferred from homology"/>
<dbReference type="Pfam" id="PF00179">
    <property type="entry name" value="UQ_con"/>
    <property type="match status" value="1"/>
</dbReference>
<evidence type="ECO:0000313" key="9">
    <source>
        <dbReference type="EMBL" id="CAF2000040.1"/>
    </source>
</evidence>
<feature type="region of interest" description="Disordered" evidence="5">
    <location>
        <begin position="1"/>
        <end position="25"/>
    </location>
</feature>
<evidence type="ECO:0000313" key="7">
    <source>
        <dbReference type="EMBL" id="CAF1626224.1"/>
    </source>
</evidence>